<reference evidence="1" key="1">
    <citation type="submission" date="2021-02" db="EMBL/GenBank/DDBJ databases">
        <authorList>
            <person name="Nowell W R."/>
        </authorList>
    </citation>
    <scope>NUCLEOTIDE SEQUENCE</scope>
</reference>
<dbReference type="AlphaFoldDB" id="A0A816GK44"/>
<keyword evidence="3" id="KW-1185">Reference proteome</keyword>
<dbReference type="Proteomes" id="UP000663829">
    <property type="component" value="Unassembled WGS sequence"/>
</dbReference>
<name>A0A816GK44_9BILA</name>
<dbReference type="EMBL" id="CAJOBC010145816">
    <property type="protein sequence ID" value="CAF4659980.1"/>
    <property type="molecule type" value="Genomic_DNA"/>
</dbReference>
<sequence>SHYIGGASKNGSASAQMLSTLFHVKGSSEDAGG</sequence>
<feature type="non-terminal residue" evidence="1">
    <location>
        <position position="1"/>
    </location>
</feature>
<accession>A0A816GK44</accession>
<dbReference type="EMBL" id="CAJNOQ010063070">
    <property type="protein sequence ID" value="CAF1675108.1"/>
    <property type="molecule type" value="Genomic_DNA"/>
</dbReference>
<evidence type="ECO:0000313" key="3">
    <source>
        <dbReference type="Proteomes" id="UP000663829"/>
    </source>
</evidence>
<feature type="non-terminal residue" evidence="1">
    <location>
        <position position="33"/>
    </location>
</feature>
<proteinExistence type="predicted"/>
<comment type="caution">
    <text evidence="1">The sequence shown here is derived from an EMBL/GenBank/DDBJ whole genome shotgun (WGS) entry which is preliminary data.</text>
</comment>
<dbReference type="Proteomes" id="UP000681722">
    <property type="component" value="Unassembled WGS sequence"/>
</dbReference>
<protein>
    <submittedName>
        <fullName evidence="1">Uncharacterized protein</fullName>
    </submittedName>
</protein>
<evidence type="ECO:0000313" key="1">
    <source>
        <dbReference type="EMBL" id="CAF1675108.1"/>
    </source>
</evidence>
<evidence type="ECO:0000313" key="2">
    <source>
        <dbReference type="EMBL" id="CAF4659980.1"/>
    </source>
</evidence>
<gene>
    <name evidence="1" type="ORF">GPM918_LOCUS46439</name>
    <name evidence="2" type="ORF">SRO942_LOCUS50616</name>
</gene>
<organism evidence="1 3">
    <name type="scientific">Didymodactylos carnosus</name>
    <dbReference type="NCBI Taxonomy" id="1234261"/>
    <lineage>
        <taxon>Eukaryota</taxon>
        <taxon>Metazoa</taxon>
        <taxon>Spiralia</taxon>
        <taxon>Gnathifera</taxon>
        <taxon>Rotifera</taxon>
        <taxon>Eurotatoria</taxon>
        <taxon>Bdelloidea</taxon>
        <taxon>Philodinida</taxon>
        <taxon>Philodinidae</taxon>
        <taxon>Didymodactylos</taxon>
    </lineage>
</organism>